<organism evidence="2 3">
    <name type="scientific">Endocarpon pusillum</name>
    <dbReference type="NCBI Taxonomy" id="364733"/>
    <lineage>
        <taxon>Eukaryota</taxon>
        <taxon>Fungi</taxon>
        <taxon>Dikarya</taxon>
        <taxon>Ascomycota</taxon>
        <taxon>Pezizomycotina</taxon>
        <taxon>Eurotiomycetes</taxon>
        <taxon>Chaetothyriomycetidae</taxon>
        <taxon>Verrucariales</taxon>
        <taxon>Verrucariaceae</taxon>
        <taxon>Endocarpon</taxon>
    </lineage>
</organism>
<evidence type="ECO:0000256" key="1">
    <source>
        <dbReference type="SAM" id="Phobius"/>
    </source>
</evidence>
<evidence type="ECO:0000313" key="3">
    <source>
        <dbReference type="Proteomes" id="UP000606974"/>
    </source>
</evidence>
<reference evidence="2" key="1">
    <citation type="submission" date="2020-02" db="EMBL/GenBank/DDBJ databases">
        <authorList>
            <person name="Palmer J.M."/>
        </authorList>
    </citation>
    <scope>NUCLEOTIDE SEQUENCE</scope>
    <source>
        <strain evidence="2">EPUS1.4</strain>
        <tissue evidence="2">Thallus</tissue>
    </source>
</reference>
<protein>
    <submittedName>
        <fullName evidence="2">Uncharacterized protein</fullName>
    </submittedName>
</protein>
<gene>
    <name evidence="2" type="ORF">GJ744_012355</name>
</gene>
<dbReference type="EMBL" id="JAACFV010000096">
    <property type="protein sequence ID" value="KAF7506008.1"/>
    <property type="molecule type" value="Genomic_DNA"/>
</dbReference>
<name>A0A8H7E2S3_9EURO</name>
<feature type="transmembrane region" description="Helical" evidence="1">
    <location>
        <begin position="404"/>
        <end position="426"/>
    </location>
</feature>
<keyword evidence="1" id="KW-1133">Transmembrane helix</keyword>
<keyword evidence="1" id="KW-0472">Membrane</keyword>
<dbReference type="OrthoDB" id="5342924at2759"/>
<evidence type="ECO:0000313" key="2">
    <source>
        <dbReference type="EMBL" id="KAF7506008.1"/>
    </source>
</evidence>
<keyword evidence="1" id="KW-0812">Transmembrane</keyword>
<dbReference type="AlphaFoldDB" id="A0A8H7E2S3"/>
<proteinExistence type="predicted"/>
<accession>A0A8H7E2S3</accession>
<keyword evidence="3" id="KW-1185">Reference proteome</keyword>
<comment type="caution">
    <text evidence="2">The sequence shown here is derived from an EMBL/GenBank/DDBJ whole genome shotgun (WGS) entry which is preliminary data.</text>
</comment>
<dbReference type="Proteomes" id="UP000606974">
    <property type="component" value="Unassembled WGS sequence"/>
</dbReference>
<sequence length="534" mass="59667">MLILAILRHRMSPTPTPAHYPTALRRRIVSLELTKKMQGLLGSAPDTAHWDWTVIFRENSVARVLALHENIETWTRAPHVATAYVQDIFWWDPTWFLRFRVSPNGRVSVVKSQAANVRTACLWQNVTINTIQVQFPLLELYRTYFYHTTASVTVKPEIWSQDNACFVDPDLVRTIWIDGAQSIEAVTAGLVVLGPLASLNETMRPALACSIDARWGDSNHIQSDGPLNIAITADVRYPRHDDRSGSGFLPANDSHWKHIKASMAWLDALTPTIPYQSPALNLTRPASTIANLLMSTGHIKLRPIDSVEHGYKDAPYQFWESLIATYFADGVARVGYSRQLSSPLHFVEGSDRGGPDCIKNITIAKHNVNTCPEDRPKSANLTAFSLEGQLPDIFAYRASAKTDFASIAIILVYVCIATTHFFYCLISRRSSRAWEKLEDLLALAHSSRPDPSVLSNTSAGMKESSTKAKTVRIVVMGNGTEEPEESDKEERMGGSVVKAFARNEEAVQMRFVESMRDGTTFGRVEARTKYGKMD</sequence>